<sequence>SAVNETRENKAEISPTNNSSTVTRGITSPIGTLTNDGVGGLSVVIQTPSPIESTAEGDEMEDKDKRDKLLGIEQDGINPRAILATPLPSDKPKKHLLGILARLSKGVQMTSHRASIWSKKEMTSGMAIVTWIENNVDGIRTRAGAVQIAQQMYQHGMIKSVKSGKKKFLDSSDEFYKFVDVPSIDGDSVISFPDSTFPPSHKDSVTPNVSKDAESTVKSEVCFLSF</sequence>
<dbReference type="InterPro" id="IPR036390">
    <property type="entry name" value="WH_DNA-bd_sf"/>
</dbReference>
<evidence type="ECO:0000256" key="1">
    <source>
        <dbReference type="SAM" id="MobiDB-lite"/>
    </source>
</evidence>
<proteinExistence type="predicted"/>
<accession>X6NG62</accession>
<keyword evidence="4" id="KW-1185">Reference proteome</keyword>
<evidence type="ECO:0000313" key="3">
    <source>
        <dbReference type="EMBL" id="ETO24956.1"/>
    </source>
</evidence>
<evidence type="ECO:0000313" key="4">
    <source>
        <dbReference type="Proteomes" id="UP000023152"/>
    </source>
</evidence>
<feature type="compositionally biased region" description="Polar residues" evidence="1">
    <location>
        <begin position="14"/>
        <end position="35"/>
    </location>
</feature>
<dbReference type="SUPFAM" id="SSF46785">
    <property type="entry name" value="Winged helix' DNA-binding domain"/>
    <property type="match status" value="1"/>
</dbReference>
<dbReference type="GO" id="GO:0035556">
    <property type="term" value="P:intracellular signal transduction"/>
    <property type="evidence" value="ECO:0007669"/>
    <property type="project" value="InterPro"/>
</dbReference>
<dbReference type="Pfam" id="PF00610">
    <property type="entry name" value="DEP"/>
    <property type="match status" value="1"/>
</dbReference>
<feature type="region of interest" description="Disordered" evidence="1">
    <location>
        <begin position="1"/>
        <end position="43"/>
    </location>
</feature>
<comment type="caution">
    <text evidence="3">The sequence shown here is derived from an EMBL/GenBank/DDBJ whole genome shotgun (WGS) entry which is preliminary data.</text>
</comment>
<organism evidence="3 4">
    <name type="scientific">Reticulomyxa filosa</name>
    <dbReference type="NCBI Taxonomy" id="46433"/>
    <lineage>
        <taxon>Eukaryota</taxon>
        <taxon>Sar</taxon>
        <taxon>Rhizaria</taxon>
        <taxon>Retaria</taxon>
        <taxon>Foraminifera</taxon>
        <taxon>Monothalamids</taxon>
        <taxon>Reticulomyxidae</taxon>
        <taxon>Reticulomyxa</taxon>
    </lineage>
</organism>
<feature type="non-terminal residue" evidence="3">
    <location>
        <position position="1"/>
    </location>
</feature>
<feature type="compositionally biased region" description="Basic and acidic residues" evidence="1">
    <location>
        <begin position="1"/>
        <end position="11"/>
    </location>
</feature>
<dbReference type="InterPro" id="IPR000591">
    <property type="entry name" value="DEP_dom"/>
</dbReference>
<dbReference type="AlphaFoldDB" id="X6NG62"/>
<dbReference type="InterPro" id="IPR036388">
    <property type="entry name" value="WH-like_DNA-bd_sf"/>
</dbReference>
<dbReference type="PROSITE" id="PS50186">
    <property type="entry name" value="DEP"/>
    <property type="match status" value="1"/>
</dbReference>
<evidence type="ECO:0000259" key="2">
    <source>
        <dbReference type="PROSITE" id="PS50186"/>
    </source>
</evidence>
<dbReference type="Proteomes" id="UP000023152">
    <property type="component" value="Unassembled WGS sequence"/>
</dbReference>
<feature type="domain" description="DEP" evidence="2">
    <location>
        <begin position="103"/>
        <end position="180"/>
    </location>
</feature>
<dbReference type="SMART" id="SM00049">
    <property type="entry name" value="DEP"/>
    <property type="match status" value="1"/>
</dbReference>
<reference evidence="3 4" key="1">
    <citation type="journal article" date="2013" name="Curr. Biol.">
        <title>The Genome of the Foraminiferan Reticulomyxa filosa.</title>
        <authorList>
            <person name="Glockner G."/>
            <person name="Hulsmann N."/>
            <person name="Schleicher M."/>
            <person name="Noegel A.A."/>
            <person name="Eichinger L."/>
            <person name="Gallinger C."/>
            <person name="Pawlowski J."/>
            <person name="Sierra R."/>
            <person name="Euteneuer U."/>
            <person name="Pillet L."/>
            <person name="Moustafa A."/>
            <person name="Platzer M."/>
            <person name="Groth M."/>
            <person name="Szafranski K."/>
            <person name="Schliwa M."/>
        </authorList>
    </citation>
    <scope>NUCLEOTIDE SEQUENCE [LARGE SCALE GENOMIC DNA]</scope>
</reference>
<dbReference type="Gene3D" id="1.10.10.10">
    <property type="entry name" value="Winged helix-like DNA-binding domain superfamily/Winged helix DNA-binding domain"/>
    <property type="match status" value="1"/>
</dbReference>
<protein>
    <recommendedName>
        <fullName evidence="2">DEP domain-containing protein</fullName>
    </recommendedName>
</protein>
<name>X6NG62_RETFI</name>
<gene>
    <name evidence="3" type="ORF">RFI_12189</name>
</gene>
<dbReference type="EMBL" id="ASPP01008834">
    <property type="protein sequence ID" value="ETO24956.1"/>
    <property type="molecule type" value="Genomic_DNA"/>
</dbReference>